<dbReference type="CDD" id="cd03375">
    <property type="entry name" value="TPP_OGFOR"/>
    <property type="match status" value="1"/>
</dbReference>
<dbReference type="InterPro" id="IPR029061">
    <property type="entry name" value="THDP-binding"/>
</dbReference>
<dbReference type="InterPro" id="IPR051457">
    <property type="entry name" value="2-oxoacid:Fd_oxidoreductase"/>
</dbReference>
<accession>A0A1Q8QZB3</accession>
<dbReference type="AlphaFoldDB" id="A0A1Q8QZB3"/>
<dbReference type="RefSeq" id="WP_075364118.1">
    <property type="nucleotide sequence ID" value="NZ_MLBF01000007.1"/>
</dbReference>
<evidence type="ECO:0000256" key="1">
    <source>
        <dbReference type="ARBA" id="ARBA00023002"/>
    </source>
</evidence>
<evidence type="ECO:0000313" key="4">
    <source>
        <dbReference type="Proteomes" id="UP000186102"/>
    </source>
</evidence>
<feature type="domain" description="Thiamine pyrophosphate enzyme TPP-binding" evidence="2">
    <location>
        <begin position="59"/>
        <end position="199"/>
    </location>
</feature>
<sequence>MSARLYQEYLENGKLPHMWCPGCGDGIILRAYTEALAELDLAPKDVVSVTGIGCWGKADDYLSTQAFHGTHGRALAFATGIKLGNPDLTVVTLMGDGDAVTIGGNHFIHAARRNIDLTAIVANNYNYGMTGGQYSATTPLDSKTTTSRKGTAEPGFDVCLLAEAAGANFIARTTTYHVGALKNLIKEAITHKGFSLVEVISPCTTYFGRFNGQPSTLSMFNLLKDKAIPIQKYREMSVQEQEKYFAIGTLIKRERPDFYTTYRRINSGSETAGRKE</sequence>
<evidence type="ECO:0000313" key="3">
    <source>
        <dbReference type="EMBL" id="OLN32641.1"/>
    </source>
</evidence>
<dbReference type="PANTHER" id="PTHR48084:SF1">
    <property type="entry name" value="2-OXOGLUTARATE SYNTHASE SUBUNIT KORB"/>
    <property type="match status" value="1"/>
</dbReference>
<comment type="caution">
    <text evidence="3">The sequence shown here is derived from an EMBL/GenBank/DDBJ whole genome shotgun (WGS) entry which is preliminary data.</text>
</comment>
<dbReference type="SUPFAM" id="SSF52518">
    <property type="entry name" value="Thiamin diphosphate-binding fold (THDP-binding)"/>
    <property type="match status" value="1"/>
</dbReference>
<reference evidence="3 4" key="1">
    <citation type="submission" date="2016-09" db="EMBL/GenBank/DDBJ databases">
        <title>Complete genome of Desulfosporosinus sp. OL.</title>
        <authorList>
            <person name="Mardanov A."/>
            <person name="Beletsky A."/>
            <person name="Panova A."/>
            <person name="Karnachuk O."/>
            <person name="Ravin N."/>
        </authorList>
    </citation>
    <scope>NUCLEOTIDE SEQUENCE [LARGE SCALE GENOMIC DNA]</scope>
    <source>
        <strain evidence="3 4">OL</strain>
    </source>
</reference>
<proteinExistence type="predicted"/>
<dbReference type="GO" id="GO:0016625">
    <property type="term" value="F:oxidoreductase activity, acting on the aldehyde or oxo group of donors, iron-sulfur protein as acceptor"/>
    <property type="evidence" value="ECO:0007669"/>
    <property type="project" value="UniProtKB-ARBA"/>
</dbReference>
<dbReference type="GO" id="GO:0045333">
    <property type="term" value="P:cellular respiration"/>
    <property type="evidence" value="ECO:0007669"/>
    <property type="project" value="UniProtKB-ARBA"/>
</dbReference>
<keyword evidence="4" id="KW-1185">Reference proteome</keyword>
<dbReference type="EMBL" id="MLBF01000007">
    <property type="protein sequence ID" value="OLN32641.1"/>
    <property type="molecule type" value="Genomic_DNA"/>
</dbReference>
<name>A0A1Q8QZB3_9FIRM</name>
<evidence type="ECO:0000259" key="2">
    <source>
        <dbReference type="Pfam" id="PF02775"/>
    </source>
</evidence>
<dbReference type="PANTHER" id="PTHR48084">
    <property type="entry name" value="2-OXOGLUTARATE OXIDOREDUCTASE SUBUNIT KORB-RELATED"/>
    <property type="match status" value="1"/>
</dbReference>
<protein>
    <submittedName>
        <fullName evidence="3">2-oxoglutarate oxidoreductase, beta subunit</fullName>
    </submittedName>
</protein>
<dbReference type="STRING" id="1888891.DSOL_1392"/>
<gene>
    <name evidence="3" type="ORF">DSOL_1392</name>
</gene>
<dbReference type="Gene3D" id="3.40.50.970">
    <property type="match status" value="1"/>
</dbReference>
<dbReference type="GO" id="GO:0030976">
    <property type="term" value="F:thiamine pyrophosphate binding"/>
    <property type="evidence" value="ECO:0007669"/>
    <property type="project" value="InterPro"/>
</dbReference>
<dbReference type="OrthoDB" id="9775140at2"/>
<dbReference type="Pfam" id="PF02775">
    <property type="entry name" value="TPP_enzyme_C"/>
    <property type="match status" value="1"/>
</dbReference>
<keyword evidence="1" id="KW-0560">Oxidoreductase</keyword>
<dbReference type="Proteomes" id="UP000186102">
    <property type="component" value="Unassembled WGS sequence"/>
</dbReference>
<organism evidence="3 4">
    <name type="scientific">Desulfosporosinus metallidurans</name>
    <dbReference type="NCBI Taxonomy" id="1888891"/>
    <lineage>
        <taxon>Bacteria</taxon>
        <taxon>Bacillati</taxon>
        <taxon>Bacillota</taxon>
        <taxon>Clostridia</taxon>
        <taxon>Eubacteriales</taxon>
        <taxon>Desulfitobacteriaceae</taxon>
        <taxon>Desulfosporosinus</taxon>
    </lineage>
</organism>
<dbReference type="InterPro" id="IPR011766">
    <property type="entry name" value="TPP_enzyme_TPP-bd"/>
</dbReference>